<organism evidence="1 2">
    <name type="scientific">Streptomyces caniscabiei</name>
    <dbReference type="NCBI Taxonomy" id="2746961"/>
    <lineage>
        <taxon>Bacteria</taxon>
        <taxon>Bacillati</taxon>
        <taxon>Actinomycetota</taxon>
        <taxon>Actinomycetes</taxon>
        <taxon>Kitasatosporales</taxon>
        <taxon>Streptomycetaceae</taxon>
        <taxon>Streptomyces</taxon>
    </lineage>
</organism>
<dbReference type="Proteomes" id="UP001282474">
    <property type="component" value="Unassembled WGS sequence"/>
</dbReference>
<name>A0ABU4N613_9ACTN</name>
<accession>A0ABU4N613</accession>
<dbReference type="EMBL" id="JARAWJ010000114">
    <property type="protein sequence ID" value="MDX3044751.1"/>
    <property type="molecule type" value="Genomic_DNA"/>
</dbReference>
<evidence type="ECO:0000313" key="1">
    <source>
        <dbReference type="EMBL" id="MDX3044751.1"/>
    </source>
</evidence>
<gene>
    <name evidence="1" type="ORF">PV383_47515</name>
</gene>
<keyword evidence="2" id="KW-1185">Reference proteome</keyword>
<reference evidence="1 2" key="1">
    <citation type="journal article" date="2023" name="Microb. Genom.">
        <title>Mesoterricola silvestris gen. nov., sp. nov., Mesoterricola sediminis sp. nov., Geothrix oryzae sp. nov., Geothrix edaphica sp. nov., Geothrix rubra sp. nov., and Geothrix limicola sp. nov., six novel members of Acidobacteriota isolated from soils.</title>
        <authorList>
            <person name="Weisberg A.J."/>
            <person name="Pearce E."/>
            <person name="Kramer C.G."/>
            <person name="Chang J.H."/>
            <person name="Clarke C.R."/>
        </authorList>
    </citation>
    <scope>NUCLEOTIDE SEQUENCE [LARGE SCALE GENOMIC DNA]</scope>
    <source>
        <strain evidence="1 2">NE20-4-1</strain>
    </source>
</reference>
<evidence type="ECO:0000313" key="2">
    <source>
        <dbReference type="Proteomes" id="UP001282474"/>
    </source>
</evidence>
<comment type="caution">
    <text evidence="1">The sequence shown here is derived from an EMBL/GenBank/DDBJ whole genome shotgun (WGS) entry which is preliminary data.</text>
</comment>
<sequence length="170" mass="19244">MAPVPVWKSRDAAIKKILRVNPQELRIRRGDGLMPDRYMSPRAVGGLLNLMSDLDLITANSNGEISVDAQAVTFLGQPDPKSFDKLVQLRAKTCFERSGIRMDQIHRAIGTIRLPMVPDARTIHAKLTSKRDSGPPMSLDKFRRLIYLYACTGGIDRFIRTYYYRPGNRP</sequence>
<protein>
    <submittedName>
        <fullName evidence="1">Uncharacterized protein</fullName>
    </submittedName>
</protein>
<dbReference type="RefSeq" id="WP_193383049.1">
    <property type="nucleotide sequence ID" value="NZ_JABXWF010000064.1"/>
</dbReference>
<proteinExistence type="predicted"/>